<sequence>MAHQLYSSVVATTPLFLKMGTITLILHSSSIFSLSKILLNNPVKKCTAISPRHFHTSTGISSGPSAFPLFILFNALLTSSSLTVTSSALRSLSFSSFINSSKYSFHLPITLLAPVSTLPSLSLIILTCCTSFPSLSLCLANLYRSVSGLLTVQPSIQVIVSSLFGLCHFNSHLMLHLPVLLSTLFSPLSASPGFSLLPLPTNTPSSSPSSTNSSPISTGTL</sequence>
<keyword evidence="3" id="KW-1185">Reference proteome</keyword>
<gene>
    <name evidence="2" type="ORF">D5F01_LYC25126</name>
</gene>
<evidence type="ECO:0000313" key="3">
    <source>
        <dbReference type="Proteomes" id="UP000424527"/>
    </source>
</evidence>
<proteinExistence type="predicted"/>
<name>A0A6G0HDL2_LARCR</name>
<dbReference type="Proteomes" id="UP000424527">
    <property type="component" value="Unassembled WGS sequence"/>
</dbReference>
<reference evidence="2 3" key="1">
    <citation type="submission" date="2019-07" db="EMBL/GenBank/DDBJ databases">
        <title>Chromosome genome assembly for large yellow croaker.</title>
        <authorList>
            <person name="Xiao S."/>
        </authorList>
    </citation>
    <scope>NUCLEOTIDE SEQUENCE [LARGE SCALE GENOMIC DNA]</scope>
    <source>
        <strain evidence="2">JMULYC20181020</strain>
        <tissue evidence="2">Muscle</tissue>
    </source>
</reference>
<evidence type="ECO:0000256" key="1">
    <source>
        <dbReference type="SAM" id="MobiDB-lite"/>
    </source>
</evidence>
<accession>A0A6G0HDL2</accession>
<dbReference type="AlphaFoldDB" id="A0A6G0HDL2"/>
<comment type="caution">
    <text evidence="2">The sequence shown here is derived from an EMBL/GenBank/DDBJ whole genome shotgun (WGS) entry which is preliminary data.</text>
</comment>
<dbReference type="EMBL" id="REGW02001482">
    <property type="protein sequence ID" value="KAE8277085.1"/>
    <property type="molecule type" value="Genomic_DNA"/>
</dbReference>
<feature type="region of interest" description="Disordered" evidence="1">
    <location>
        <begin position="202"/>
        <end position="221"/>
    </location>
</feature>
<protein>
    <submittedName>
        <fullName evidence="2">Uncharacterized protein</fullName>
    </submittedName>
</protein>
<feature type="compositionally biased region" description="Low complexity" evidence="1">
    <location>
        <begin position="202"/>
        <end position="215"/>
    </location>
</feature>
<organism evidence="2 3">
    <name type="scientific">Larimichthys crocea</name>
    <name type="common">Large yellow croaker</name>
    <name type="synonym">Pseudosciaena crocea</name>
    <dbReference type="NCBI Taxonomy" id="215358"/>
    <lineage>
        <taxon>Eukaryota</taxon>
        <taxon>Metazoa</taxon>
        <taxon>Chordata</taxon>
        <taxon>Craniata</taxon>
        <taxon>Vertebrata</taxon>
        <taxon>Euteleostomi</taxon>
        <taxon>Actinopterygii</taxon>
        <taxon>Neopterygii</taxon>
        <taxon>Teleostei</taxon>
        <taxon>Neoteleostei</taxon>
        <taxon>Acanthomorphata</taxon>
        <taxon>Eupercaria</taxon>
        <taxon>Sciaenidae</taxon>
        <taxon>Larimichthys</taxon>
    </lineage>
</organism>
<evidence type="ECO:0000313" key="2">
    <source>
        <dbReference type="EMBL" id="KAE8277085.1"/>
    </source>
</evidence>